<evidence type="ECO:0000313" key="3">
    <source>
        <dbReference type="EMBL" id="KAG0579201.1"/>
    </source>
</evidence>
<comment type="caution">
    <text evidence="3">The sequence shown here is derived from an EMBL/GenBank/DDBJ whole genome shotgun (WGS) entry which is preliminary data.</text>
</comment>
<feature type="compositionally biased region" description="Polar residues" evidence="1">
    <location>
        <begin position="14"/>
        <end position="31"/>
    </location>
</feature>
<proteinExistence type="predicted"/>
<feature type="signal peptide" evidence="2">
    <location>
        <begin position="1"/>
        <end position="19"/>
    </location>
</feature>
<dbReference type="InterPro" id="IPR020526">
    <property type="entry name" value="Ribosomal_cL38"/>
</dbReference>
<dbReference type="EMBL" id="CM026424">
    <property type="protein sequence ID" value="KAG0579201.1"/>
    <property type="molecule type" value="Genomic_DNA"/>
</dbReference>
<dbReference type="GO" id="GO:0019843">
    <property type="term" value="F:rRNA binding"/>
    <property type="evidence" value="ECO:0007669"/>
    <property type="project" value="InterPro"/>
</dbReference>
<dbReference type="GO" id="GO:0006412">
    <property type="term" value="P:translation"/>
    <property type="evidence" value="ECO:0007669"/>
    <property type="project" value="InterPro"/>
</dbReference>
<evidence type="ECO:0000313" key="4">
    <source>
        <dbReference type="Proteomes" id="UP000822688"/>
    </source>
</evidence>
<dbReference type="GO" id="GO:0005840">
    <property type="term" value="C:ribosome"/>
    <property type="evidence" value="ECO:0007669"/>
    <property type="project" value="InterPro"/>
</dbReference>
<evidence type="ECO:0008006" key="5">
    <source>
        <dbReference type="Google" id="ProtNLM"/>
    </source>
</evidence>
<dbReference type="GO" id="GO:0009507">
    <property type="term" value="C:chloroplast"/>
    <property type="evidence" value="ECO:0007669"/>
    <property type="project" value="InterPro"/>
</dbReference>
<dbReference type="GO" id="GO:0003735">
    <property type="term" value="F:structural constituent of ribosome"/>
    <property type="evidence" value="ECO:0007669"/>
    <property type="project" value="InterPro"/>
</dbReference>
<gene>
    <name evidence="3" type="ORF">KC19_4G081100</name>
</gene>
<keyword evidence="4" id="KW-1185">Reference proteome</keyword>
<dbReference type="Proteomes" id="UP000822688">
    <property type="component" value="Chromosome 4"/>
</dbReference>
<feature type="region of interest" description="Disordered" evidence="1">
    <location>
        <begin position="14"/>
        <end position="105"/>
    </location>
</feature>
<dbReference type="AlphaFoldDB" id="A0A8T0I912"/>
<feature type="chain" id="PRO_5035770904" description="50S ribosomal protein 6, chloroplastic" evidence="2">
    <location>
        <begin position="20"/>
        <end position="105"/>
    </location>
</feature>
<dbReference type="PANTHER" id="PTHR36798:SF2">
    <property type="entry name" value="LARGE RIBOSOMAL SUBUNIT PROTEIN CL38"/>
    <property type="match status" value="1"/>
</dbReference>
<feature type="compositionally biased region" description="Basic residues" evidence="1">
    <location>
        <begin position="42"/>
        <end position="58"/>
    </location>
</feature>
<accession>A0A8T0I912</accession>
<dbReference type="Pfam" id="PF17257">
    <property type="entry name" value="DUF5323"/>
    <property type="match status" value="1"/>
</dbReference>
<protein>
    <recommendedName>
        <fullName evidence="5">50S ribosomal protein 6, chloroplastic</fullName>
    </recommendedName>
</protein>
<feature type="compositionally biased region" description="Low complexity" evidence="1">
    <location>
        <begin position="92"/>
        <end position="105"/>
    </location>
</feature>
<reference evidence="3" key="1">
    <citation type="submission" date="2020-06" db="EMBL/GenBank/DDBJ databases">
        <title>WGS assembly of Ceratodon purpureus strain R40.</title>
        <authorList>
            <person name="Carey S.B."/>
            <person name="Jenkins J."/>
            <person name="Shu S."/>
            <person name="Lovell J.T."/>
            <person name="Sreedasyam A."/>
            <person name="Maumus F."/>
            <person name="Tiley G.P."/>
            <person name="Fernandez-Pozo N."/>
            <person name="Barry K."/>
            <person name="Chen C."/>
            <person name="Wang M."/>
            <person name="Lipzen A."/>
            <person name="Daum C."/>
            <person name="Saski C.A."/>
            <person name="Payton A.C."/>
            <person name="Mcbreen J.C."/>
            <person name="Conrad R.E."/>
            <person name="Kollar L.M."/>
            <person name="Olsson S."/>
            <person name="Huttunen S."/>
            <person name="Landis J.B."/>
            <person name="Wickett N.J."/>
            <person name="Johnson M.G."/>
            <person name="Rensing S.A."/>
            <person name="Grimwood J."/>
            <person name="Schmutz J."/>
            <person name="Mcdaniel S.F."/>
        </authorList>
    </citation>
    <scope>NUCLEOTIDE SEQUENCE</scope>
    <source>
        <strain evidence="3">R40</strain>
    </source>
</reference>
<name>A0A8T0I912_CERPU</name>
<evidence type="ECO:0000256" key="1">
    <source>
        <dbReference type="SAM" id="MobiDB-lite"/>
    </source>
</evidence>
<sequence>MAALMSSLASLTITPLSSAVPSRSTARSNGVSLLRIECSSHPQKKATAHHNKSRPKKRNPYDKNRHGPTVYKRLPKPPPIWGFDTSDLEQTEGASGATEASATAA</sequence>
<evidence type="ECO:0000256" key="2">
    <source>
        <dbReference type="SAM" id="SignalP"/>
    </source>
</evidence>
<keyword evidence="2" id="KW-0732">Signal</keyword>
<dbReference type="PANTHER" id="PTHR36798">
    <property type="entry name" value="50S RIBOSOMAL PROTEIN 6, CHLOROPLASTIC"/>
    <property type="match status" value="1"/>
</dbReference>
<organism evidence="3 4">
    <name type="scientific">Ceratodon purpureus</name>
    <name type="common">Fire moss</name>
    <name type="synonym">Dicranum purpureum</name>
    <dbReference type="NCBI Taxonomy" id="3225"/>
    <lineage>
        <taxon>Eukaryota</taxon>
        <taxon>Viridiplantae</taxon>
        <taxon>Streptophyta</taxon>
        <taxon>Embryophyta</taxon>
        <taxon>Bryophyta</taxon>
        <taxon>Bryophytina</taxon>
        <taxon>Bryopsida</taxon>
        <taxon>Dicranidae</taxon>
        <taxon>Pseudoditrichales</taxon>
        <taxon>Ditrichaceae</taxon>
        <taxon>Ceratodon</taxon>
    </lineage>
</organism>